<dbReference type="AlphaFoldDB" id="A0AAN9YX45"/>
<feature type="region of interest" description="Disordered" evidence="1">
    <location>
        <begin position="14"/>
        <end position="48"/>
    </location>
</feature>
<keyword evidence="3" id="KW-1185">Reference proteome</keyword>
<gene>
    <name evidence="2" type="ORF">R5R35_004421</name>
</gene>
<feature type="compositionally biased region" description="Polar residues" evidence="1">
    <location>
        <begin position="14"/>
        <end position="30"/>
    </location>
</feature>
<sequence>MVRHTFSDKATYVSGTQMNSDSNNWKNSLPSARRASLPPFSNGHHLRSGKLLEKATKTTGQNDSMEQVQCNGVNPSHCYDTRYGSRNAEQNNQKFSPRKTNHWDGPLGGRPKRTRTTSASFLNLSETDQLSRTVSDLGPKLRSRHVWFPNNLIALSSDVDDGSKHSCTTQYEALPLGKGVQDYKDDFNTTLTGSDLNIKEDKVYKHSDPKHCHQMVKRKRLTAEEKLIEDNKAYYKLEVKNSKLRSSGYYIHQRESSASVVDKEPKVTELEIPKETVITCNGDQTECASVKNIGNEKSCSVVEVKRNKIRLSELSLLNNEAENFMFGELTKNDEYSSDDSDYEDNKNNLGNNSICCEDSVGEDSKNNNGDDLVINKCKSSSELKIGNKEKNLNYSNKETSLNISQKFDHCSQNNIPQFDCEVSFQQKGEKHFLNDSEYEENMLEYCSLTNSECNSVDNFQRRHRKRALSESHAHGNVASYKSEVSDVQSYIHVRASPHMSVKMQNKLENENGNDGVVRTNSYSNPCTSENINASLQSSNCDKLELKPSCLPKVGSEDKDDKMKPSDKYPNVKNEAVTGLYFSFEGIPESEPWFQTYQRQDEGEEFYLSTVNDCTYWKSFLLPYEMPPEHFNTLSNNVGVPKTTKVTTIKRRKRKNNANLLDKKPRKSPRCHASTLAILSSLMHHRKRRESEKISDDNLPRNAEEDPTNSSLASNANSNQQRGINDLAQNADQLLGLYSEIGVSSESHAVSTADASEEVNHGRSHKIKGLKYKRPHKSIHTGSTKKSETDINMKSHDVIDVDPVVLEELAVSGENSFSCVDDLSIRNRGGPYMDVISLLNGYGNCCCVEGLMKCRDMSRYDDVHPSRETCNSSECASSTGETAHYSDMIRVRGKKRKRKKNMTGWPVEKQKLKRRLLLKLARPELQATVSEVKEKDERLVMNEESISTSGPNDSKCLPCVEVQGVNDELAKQSETSGTIDRSRNSINEVASENTCKKTINSRCIDVDTDSEMKASVSEQIDHGETSTVATPTRTADKLCMSRTASVDSNSQHCDFQPRVRVKKMNSVDDLNFVLKNSGSASSVNNTRQLRSASFSSSVTLRKNSFHYDSVDTMEVVRRASGRMKKSCSRWDSWSTRRRR</sequence>
<name>A0AAN9YX45_9ORTH</name>
<reference evidence="2 3" key="1">
    <citation type="submission" date="2024-03" db="EMBL/GenBank/DDBJ databases">
        <title>The genome assembly and annotation of the cricket Gryllus longicercus Weissman &amp; Gray.</title>
        <authorList>
            <person name="Szrajer S."/>
            <person name="Gray D."/>
            <person name="Ylla G."/>
        </authorList>
    </citation>
    <scope>NUCLEOTIDE SEQUENCE [LARGE SCALE GENOMIC DNA]</scope>
    <source>
        <strain evidence="2">DAG 2021-001</strain>
        <tissue evidence="2">Whole body minus gut</tissue>
    </source>
</reference>
<organism evidence="2 3">
    <name type="scientific">Gryllus longicercus</name>
    <dbReference type="NCBI Taxonomy" id="2509291"/>
    <lineage>
        <taxon>Eukaryota</taxon>
        <taxon>Metazoa</taxon>
        <taxon>Ecdysozoa</taxon>
        <taxon>Arthropoda</taxon>
        <taxon>Hexapoda</taxon>
        <taxon>Insecta</taxon>
        <taxon>Pterygota</taxon>
        <taxon>Neoptera</taxon>
        <taxon>Polyneoptera</taxon>
        <taxon>Orthoptera</taxon>
        <taxon>Ensifera</taxon>
        <taxon>Gryllidea</taxon>
        <taxon>Grylloidea</taxon>
        <taxon>Gryllidae</taxon>
        <taxon>Gryllinae</taxon>
        <taxon>Gryllus</taxon>
    </lineage>
</organism>
<feature type="region of interest" description="Disordered" evidence="1">
    <location>
        <begin position="90"/>
        <end position="113"/>
    </location>
</feature>
<feature type="compositionally biased region" description="Basic and acidic residues" evidence="1">
    <location>
        <begin position="688"/>
        <end position="703"/>
    </location>
</feature>
<dbReference type="EMBL" id="JAZDUA010000420">
    <property type="protein sequence ID" value="KAK7792847.1"/>
    <property type="molecule type" value="Genomic_DNA"/>
</dbReference>
<evidence type="ECO:0000313" key="3">
    <source>
        <dbReference type="Proteomes" id="UP001378592"/>
    </source>
</evidence>
<dbReference type="Proteomes" id="UP001378592">
    <property type="component" value="Unassembled WGS sequence"/>
</dbReference>
<comment type="caution">
    <text evidence="2">The sequence shown here is derived from an EMBL/GenBank/DDBJ whole genome shotgun (WGS) entry which is preliminary data.</text>
</comment>
<accession>A0AAN9YX45</accession>
<feature type="region of interest" description="Disordered" evidence="1">
    <location>
        <begin position="650"/>
        <end position="717"/>
    </location>
</feature>
<proteinExistence type="predicted"/>
<evidence type="ECO:0000313" key="2">
    <source>
        <dbReference type="EMBL" id="KAK7792847.1"/>
    </source>
</evidence>
<feature type="compositionally biased region" description="Low complexity" evidence="1">
    <location>
        <begin position="708"/>
        <end position="717"/>
    </location>
</feature>
<evidence type="ECO:0000256" key="1">
    <source>
        <dbReference type="SAM" id="MobiDB-lite"/>
    </source>
</evidence>
<protein>
    <submittedName>
        <fullName evidence="2">Uncharacterized protein</fullName>
    </submittedName>
</protein>